<dbReference type="PANTHER" id="PTHR43557">
    <property type="entry name" value="APOPTOSIS-INDUCING FACTOR 1"/>
    <property type="match status" value="1"/>
</dbReference>
<dbReference type="SUPFAM" id="SSF55424">
    <property type="entry name" value="FAD/NAD-linked reductases, dimerisation (C-terminal) domain"/>
    <property type="match status" value="1"/>
</dbReference>
<sequence length="394" mass="41284">MTAPDSVLVVGASAAGLSTAESLRRSGYAGRITLLGAEKHAPYDRPPLSKQALAGTWDPDRTRLRTADQITELDAEFVLGDPAEALDSDTRTVHTASGRAHRAEAVVLATGLRPRTLPGQHELSGVHVMRTLDDCTGLRSDLLRATRLVVVGEGVLGVEMAATARGMGLDVTVVGPRPAPMAGQIGTLVGTRLAELHTERGVALRLGTGVGGFTATDGRVDGVQLDTGEIVPADAVAVAVGAVPETGWLAGSGLEVDDGIVCDARCRAAPGIYAVGDVARWWHEQLDAPVRLENRTNATAQAQVVAANVLGGERAYAPVPYFWTDQYDVKIQVHGFLPADAEVTVVDGDLAAGRFVARYARDGRATGVLGWNMAKQTRLRRQEVVDALAGAAGT</sequence>
<evidence type="ECO:0000313" key="7">
    <source>
        <dbReference type="EMBL" id="MBE9373742.1"/>
    </source>
</evidence>
<gene>
    <name evidence="7" type="ORF">IQ251_04675</name>
</gene>
<organism evidence="7 8">
    <name type="scientific">Saccharopolyspora montiporae</name>
    <dbReference type="NCBI Taxonomy" id="2781240"/>
    <lineage>
        <taxon>Bacteria</taxon>
        <taxon>Bacillati</taxon>
        <taxon>Actinomycetota</taxon>
        <taxon>Actinomycetes</taxon>
        <taxon>Pseudonocardiales</taxon>
        <taxon>Pseudonocardiaceae</taxon>
        <taxon>Saccharopolyspora</taxon>
    </lineage>
</organism>
<dbReference type="SUPFAM" id="SSF51905">
    <property type="entry name" value="FAD/NAD(P)-binding domain"/>
    <property type="match status" value="2"/>
</dbReference>
<dbReference type="PANTHER" id="PTHR43557:SF2">
    <property type="entry name" value="RIESKE DOMAIN-CONTAINING PROTEIN-RELATED"/>
    <property type="match status" value="1"/>
</dbReference>
<dbReference type="RefSeq" id="WP_193927179.1">
    <property type="nucleotide sequence ID" value="NZ_JADEYC010000007.1"/>
</dbReference>
<reference evidence="7" key="1">
    <citation type="submission" date="2020-10" db="EMBL/GenBank/DDBJ databases">
        <title>Diversity and distribution of actinomycetes associated with coral in the coast of Hainan.</title>
        <authorList>
            <person name="Li F."/>
        </authorList>
    </citation>
    <scope>NUCLEOTIDE SEQUENCE</scope>
    <source>
        <strain evidence="7">HNM0983</strain>
    </source>
</reference>
<feature type="domain" description="Reductase C-terminal" evidence="6">
    <location>
        <begin position="321"/>
        <end position="382"/>
    </location>
</feature>
<evidence type="ECO:0000256" key="1">
    <source>
        <dbReference type="ARBA" id="ARBA00001974"/>
    </source>
</evidence>
<name>A0A929B5U3_9PSEU</name>
<dbReference type="Pfam" id="PF14759">
    <property type="entry name" value="Reductase_C"/>
    <property type="match status" value="1"/>
</dbReference>
<dbReference type="InterPro" id="IPR028202">
    <property type="entry name" value="Reductase_C"/>
</dbReference>
<keyword evidence="2" id="KW-0285">Flavoprotein</keyword>
<dbReference type="AlphaFoldDB" id="A0A929B5U3"/>
<keyword evidence="4" id="KW-0560">Oxidoreductase</keyword>
<dbReference type="GO" id="GO:0016651">
    <property type="term" value="F:oxidoreductase activity, acting on NAD(P)H"/>
    <property type="evidence" value="ECO:0007669"/>
    <property type="project" value="TreeGrafter"/>
</dbReference>
<dbReference type="Pfam" id="PF07992">
    <property type="entry name" value="Pyr_redox_2"/>
    <property type="match status" value="1"/>
</dbReference>
<evidence type="ECO:0000256" key="3">
    <source>
        <dbReference type="ARBA" id="ARBA00022827"/>
    </source>
</evidence>
<dbReference type="PRINTS" id="PR00368">
    <property type="entry name" value="FADPNR"/>
</dbReference>
<dbReference type="InterPro" id="IPR016156">
    <property type="entry name" value="FAD/NAD-linked_Rdtase_dimer_sf"/>
</dbReference>
<dbReference type="InterPro" id="IPR023753">
    <property type="entry name" value="FAD/NAD-binding_dom"/>
</dbReference>
<keyword evidence="3" id="KW-0274">FAD</keyword>
<evidence type="ECO:0000256" key="4">
    <source>
        <dbReference type="ARBA" id="ARBA00023002"/>
    </source>
</evidence>
<dbReference type="InterPro" id="IPR036188">
    <property type="entry name" value="FAD/NAD-bd_sf"/>
</dbReference>
<accession>A0A929B5U3</accession>
<dbReference type="InterPro" id="IPR050446">
    <property type="entry name" value="FAD-oxidoreductase/Apoptosis"/>
</dbReference>
<comment type="caution">
    <text evidence="7">The sequence shown here is derived from an EMBL/GenBank/DDBJ whole genome shotgun (WGS) entry which is preliminary data.</text>
</comment>
<dbReference type="Proteomes" id="UP000598360">
    <property type="component" value="Unassembled WGS sequence"/>
</dbReference>
<keyword evidence="8" id="KW-1185">Reference proteome</keyword>
<evidence type="ECO:0000256" key="2">
    <source>
        <dbReference type="ARBA" id="ARBA00022630"/>
    </source>
</evidence>
<dbReference type="EMBL" id="JADEYC010000007">
    <property type="protein sequence ID" value="MBE9373742.1"/>
    <property type="molecule type" value="Genomic_DNA"/>
</dbReference>
<comment type="cofactor">
    <cofactor evidence="1">
        <name>FAD</name>
        <dbReference type="ChEBI" id="CHEBI:57692"/>
    </cofactor>
</comment>
<proteinExistence type="predicted"/>
<dbReference type="GO" id="GO:0005737">
    <property type="term" value="C:cytoplasm"/>
    <property type="evidence" value="ECO:0007669"/>
    <property type="project" value="TreeGrafter"/>
</dbReference>
<dbReference type="Gene3D" id="3.30.390.30">
    <property type="match status" value="1"/>
</dbReference>
<dbReference type="PRINTS" id="PR00411">
    <property type="entry name" value="PNDRDTASEI"/>
</dbReference>
<dbReference type="Gene3D" id="3.50.50.60">
    <property type="entry name" value="FAD/NAD(P)-binding domain"/>
    <property type="match status" value="2"/>
</dbReference>
<protein>
    <submittedName>
        <fullName evidence="7">FAD-dependent oxidoreductase</fullName>
    </submittedName>
</protein>
<evidence type="ECO:0000259" key="6">
    <source>
        <dbReference type="Pfam" id="PF14759"/>
    </source>
</evidence>
<feature type="domain" description="FAD/NAD(P)-binding" evidence="5">
    <location>
        <begin position="6"/>
        <end position="302"/>
    </location>
</feature>
<evidence type="ECO:0000313" key="8">
    <source>
        <dbReference type="Proteomes" id="UP000598360"/>
    </source>
</evidence>
<evidence type="ECO:0000259" key="5">
    <source>
        <dbReference type="Pfam" id="PF07992"/>
    </source>
</evidence>